<feature type="compositionally biased region" description="Acidic residues" evidence="2">
    <location>
        <begin position="658"/>
        <end position="667"/>
    </location>
</feature>
<name>A0A2J7ZLJ6_9CHLO</name>
<sequence>MEVTPEMITQYGLMSKISTGNSFMDCLVCLLVPLLIKHLIPLLSSLPTRLWPERVAAKTFQRVIEFTQRSSYYWYDSDSQPPNSILQRAVLNMINCHVATLAELPEADLTLRKRPANTREAEGEEGGGRKGGCDSDSEEGGGSSEHAYSFNVAPKVGQWIELKGGIRFIRQSENLDDKAKVTKVIYILESKEKDGNERISNFVSEALEVYRKQQSARHDPARYMYVPVISFFRPAPAEGDTAATPSALYKRYKLSEEKSFASFFHPEKEGILRLVDQFLSKTGKFAIPGYPQKLGFLLYDSDSQPPNSILQRAVLNMINCHVATLAELPEADLTLRKRPANTREAEGEEGGGRKGGCDSDSEEGGGSSEHAYSFNVAPKVGQWIELKGGIRFIRQSENLDDKAKVTKVIYILESKEKDGNERISNFVSEALEVYRKQQSARHDPARYMYVPVISFFRPAPAEGDTAATPSALYKRYKLSEEKSFASFFHPEKEGILRLVDQFLSKTGKFAIPGYPQKLGFLLYGPPGTGKTSLIKALAQHTKRSIISVPLSKIITNQELMDIVFDNKLSIQNSTDTAISLPFNKTIFVMEDVDAASSVVKRRPAANTGDTGGGPSRAEVLALAERIADAKLAAAAAAGGGAGRSPAASRDVASSDGDRTDDQDEEGEAGERAAPSSSGPPRRRRPTSGGDGDGGGGGMAPTPTGWESGVGVGPSLPMAGFGKSYFKESDELNLAGLLNVLDGVVDTPNRIIIMTTNHPEMLDPALIRPGRINRKIYMGRLCVGEALCMMRLYFGPISAHDEAALRAVFVDEELSPADLEAMCAEHDTPSALVAAVVQRLRRGTEEFKPC</sequence>
<feature type="region of interest" description="Disordered" evidence="2">
    <location>
        <begin position="112"/>
        <end position="147"/>
    </location>
</feature>
<dbReference type="InterPro" id="IPR027417">
    <property type="entry name" value="P-loop_NTPase"/>
</dbReference>
<dbReference type="PROSITE" id="PS00674">
    <property type="entry name" value="AAA"/>
    <property type="match status" value="1"/>
</dbReference>
<dbReference type="Pfam" id="PF00004">
    <property type="entry name" value="AAA"/>
    <property type="match status" value="2"/>
</dbReference>
<dbReference type="AlphaFoldDB" id="A0A2J7ZLJ6"/>
<dbReference type="EMBL" id="PGGS01001004">
    <property type="protein sequence ID" value="PNH01133.1"/>
    <property type="molecule type" value="Genomic_DNA"/>
</dbReference>
<evidence type="ECO:0000256" key="2">
    <source>
        <dbReference type="SAM" id="MobiDB-lite"/>
    </source>
</evidence>
<dbReference type="InterPro" id="IPR050747">
    <property type="entry name" value="Mitochondrial_chaperone_BCS1"/>
</dbReference>
<evidence type="ECO:0000259" key="3">
    <source>
        <dbReference type="SMART" id="SM00382"/>
    </source>
</evidence>
<dbReference type="InterPro" id="IPR003960">
    <property type="entry name" value="ATPase_AAA_CS"/>
</dbReference>
<feature type="region of interest" description="Disordered" evidence="2">
    <location>
        <begin position="637"/>
        <end position="710"/>
    </location>
</feature>
<dbReference type="OrthoDB" id="541358at2759"/>
<dbReference type="SUPFAM" id="SSF52540">
    <property type="entry name" value="P-loop containing nucleoside triphosphate hydrolases"/>
    <property type="match status" value="1"/>
</dbReference>
<dbReference type="InterPro" id="IPR003593">
    <property type="entry name" value="AAA+_ATPase"/>
</dbReference>
<evidence type="ECO:0000313" key="4">
    <source>
        <dbReference type="EMBL" id="PNH01133.1"/>
    </source>
</evidence>
<keyword evidence="5" id="KW-1185">Reference proteome</keyword>
<dbReference type="PANTHER" id="PTHR23070">
    <property type="entry name" value="BCS1 AAA-TYPE ATPASE"/>
    <property type="match status" value="1"/>
</dbReference>
<dbReference type="GO" id="GO:0005524">
    <property type="term" value="F:ATP binding"/>
    <property type="evidence" value="ECO:0007669"/>
    <property type="project" value="InterPro"/>
</dbReference>
<proteinExistence type="inferred from homology"/>
<reference evidence="4 5" key="1">
    <citation type="journal article" date="2017" name="Mol. Biol. Evol.">
        <title>The 4-celled Tetrabaena socialis nuclear genome reveals the essential components for genetic control of cell number at the origin of multicellularity in the volvocine lineage.</title>
        <authorList>
            <person name="Featherston J."/>
            <person name="Arakaki Y."/>
            <person name="Hanschen E.R."/>
            <person name="Ferris P.J."/>
            <person name="Michod R.E."/>
            <person name="Olson B.J.S.C."/>
            <person name="Nozaki H."/>
            <person name="Durand P.M."/>
        </authorList>
    </citation>
    <scope>NUCLEOTIDE SEQUENCE [LARGE SCALE GENOMIC DNA]</scope>
    <source>
        <strain evidence="4 5">NIES-571</strain>
    </source>
</reference>
<accession>A0A2J7ZLJ6</accession>
<feature type="compositionally biased region" description="Basic and acidic residues" evidence="2">
    <location>
        <begin position="117"/>
        <end position="133"/>
    </location>
</feature>
<dbReference type="Gene3D" id="3.40.50.300">
    <property type="entry name" value="P-loop containing nucleotide triphosphate hydrolases"/>
    <property type="match status" value="2"/>
</dbReference>
<comment type="similarity">
    <text evidence="1">Belongs to the AAA ATPase family. BCS1 subfamily.</text>
</comment>
<protein>
    <submittedName>
        <fullName evidence="4">Putative mitochondrial chaperone bcs1</fullName>
    </submittedName>
</protein>
<gene>
    <name evidence="4" type="ORF">TSOC_012992</name>
</gene>
<dbReference type="InterPro" id="IPR003959">
    <property type="entry name" value="ATPase_AAA_core"/>
</dbReference>
<organism evidence="4 5">
    <name type="scientific">Tetrabaena socialis</name>
    <dbReference type="NCBI Taxonomy" id="47790"/>
    <lineage>
        <taxon>Eukaryota</taxon>
        <taxon>Viridiplantae</taxon>
        <taxon>Chlorophyta</taxon>
        <taxon>core chlorophytes</taxon>
        <taxon>Chlorophyceae</taxon>
        <taxon>CS clade</taxon>
        <taxon>Chlamydomonadales</taxon>
        <taxon>Tetrabaenaceae</taxon>
        <taxon>Tetrabaena</taxon>
    </lineage>
</organism>
<dbReference type="Proteomes" id="UP000236333">
    <property type="component" value="Unassembled WGS sequence"/>
</dbReference>
<feature type="compositionally biased region" description="Basic and acidic residues" evidence="2">
    <location>
        <begin position="341"/>
        <end position="357"/>
    </location>
</feature>
<feature type="region of interest" description="Disordered" evidence="2">
    <location>
        <begin position="336"/>
        <end position="371"/>
    </location>
</feature>
<evidence type="ECO:0000313" key="5">
    <source>
        <dbReference type="Proteomes" id="UP000236333"/>
    </source>
</evidence>
<evidence type="ECO:0000256" key="1">
    <source>
        <dbReference type="ARBA" id="ARBA00007448"/>
    </source>
</evidence>
<feature type="compositionally biased region" description="Gly residues" evidence="2">
    <location>
        <begin position="688"/>
        <end position="698"/>
    </location>
</feature>
<comment type="caution">
    <text evidence="4">The sequence shown here is derived from an EMBL/GenBank/DDBJ whole genome shotgun (WGS) entry which is preliminary data.</text>
</comment>
<feature type="domain" description="AAA+ ATPase" evidence="3">
    <location>
        <begin position="516"/>
        <end position="781"/>
    </location>
</feature>
<dbReference type="GO" id="GO:0016887">
    <property type="term" value="F:ATP hydrolysis activity"/>
    <property type="evidence" value="ECO:0007669"/>
    <property type="project" value="InterPro"/>
</dbReference>
<dbReference type="SMART" id="SM00382">
    <property type="entry name" value="AAA"/>
    <property type="match status" value="1"/>
</dbReference>